<name>A0A9X3MVD6_9ACTN</name>
<reference evidence="2" key="1">
    <citation type="submission" date="2022-10" db="EMBL/GenBank/DDBJ databases">
        <title>The WGS of Solirubrobacter ginsenosidimutans DSM 21036.</title>
        <authorList>
            <person name="Jiang Z."/>
        </authorList>
    </citation>
    <scope>NUCLEOTIDE SEQUENCE</scope>
    <source>
        <strain evidence="2">DSM 21036</strain>
    </source>
</reference>
<evidence type="ECO:0000256" key="1">
    <source>
        <dbReference type="SAM" id="MobiDB-lite"/>
    </source>
</evidence>
<dbReference type="AlphaFoldDB" id="A0A9X3MVD6"/>
<gene>
    <name evidence="2" type="ORF">OM076_10085</name>
</gene>
<evidence type="ECO:0000313" key="3">
    <source>
        <dbReference type="Proteomes" id="UP001149140"/>
    </source>
</evidence>
<keyword evidence="3" id="KW-1185">Reference proteome</keyword>
<dbReference type="RefSeq" id="WP_270039550.1">
    <property type="nucleotide sequence ID" value="NZ_JAPDOD010000006.1"/>
</dbReference>
<feature type="region of interest" description="Disordered" evidence="1">
    <location>
        <begin position="33"/>
        <end position="54"/>
    </location>
</feature>
<organism evidence="2 3">
    <name type="scientific">Solirubrobacter ginsenosidimutans</name>
    <dbReference type="NCBI Taxonomy" id="490573"/>
    <lineage>
        <taxon>Bacteria</taxon>
        <taxon>Bacillati</taxon>
        <taxon>Actinomycetota</taxon>
        <taxon>Thermoleophilia</taxon>
        <taxon>Solirubrobacterales</taxon>
        <taxon>Solirubrobacteraceae</taxon>
        <taxon>Solirubrobacter</taxon>
    </lineage>
</organism>
<dbReference type="EMBL" id="JAPDOD010000006">
    <property type="protein sequence ID" value="MDA0160613.1"/>
    <property type="molecule type" value="Genomic_DNA"/>
</dbReference>
<accession>A0A9X3MVD6</accession>
<proteinExistence type="predicted"/>
<sequence>MVERGRPVGAAAVLALQRSAGNRAVCEALRPRTAGVARAPKPEPKPQRPRLRSSRGSLQRLIVNVGHDMLDTELRKDNGWIIAKDIEIALRDGGVTQQVRELALVSAYKGLKRDENIYLVGHGAPGFVGVKDAEEVAAALGLALPEDYAGKIKSLSCSTGTAPMPTEKEQRYWSGVAELAALLERVSVPVEGAYGIALNHPAFQGAKRTVKPGADNWDKVLAEIVKTQKYVDAAWKNYVAPLAKQPMLEPFMTIPLMAEMLSRPFYVDLERRIEPYLVDKTEDTTIAVSSGTGFSSIILDLHEASFKA</sequence>
<comment type="caution">
    <text evidence="2">The sequence shown here is derived from an EMBL/GenBank/DDBJ whole genome shotgun (WGS) entry which is preliminary data.</text>
</comment>
<protein>
    <submittedName>
        <fullName evidence="2">Uncharacterized protein</fullName>
    </submittedName>
</protein>
<dbReference type="Proteomes" id="UP001149140">
    <property type="component" value="Unassembled WGS sequence"/>
</dbReference>
<evidence type="ECO:0000313" key="2">
    <source>
        <dbReference type="EMBL" id="MDA0160613.1"/>
    </source>
</evidence>